<dbReference type="NCBIfam" id="TIGR00061">
    <property type="entry name" value="L21"/>
    <property type="match status" value="1"/>
</dbReference>
<organism evidence="5 6">
    <name type="scientific">Orchesella dallaii</name>
    <dbReference type="NCBI Taxonomy" id="48710"/>
    <lineage>
        <taxon>Eukaryota</taxon>
        <taxon>Metazoa</taxon>
        <taxon>Ecdysozoa</taxon>
        <taxon>Arthropoda</taxon>
        <taxon>Hexapoda</taxon>
        <taxon>Collembola</taxon>
        <taxon>Entomobryomorpha</taxon>
        <taxon>Entomobryoidea</taxon>
        <taxon>Orchesellidae</taxon>
        <taxon>Orchesellinae</taxon>
        <taxon>Orchesella</taxon>
    </lineage>
</organism>
<keyword evidence="3" id="KW-0687">Ribonucleoprotein</keyword>
<evidence type="ECO:0000256" key="4">
    <source>
        <dbReference type="ARBA" id="ARBA00044129"/>
    </source>
</evidence>
<dbReference type="SUPFAM" id="SSF141091">
    <property type="entry name" value="L21p-like"/>
    <property type="match status" value="1"/>
</dbReference>
<gene>
    <name evidence="5" type="ORF">ODALV1_LOCUS17163</name>
</gene>
<dbReference type="InterPro" id="IPR036164">
    <property type="entry name" value="bL21-like_sf"/>
</dbReference>
<dbReference type="InterPro" id="IPR001787">
    <property type="entry name" value="Ribosomal_bL21"/>
</dbReference>
<keyword evidence="6" id="KW-1185">Reference proteome</keyword>
<dbReference type="Pfam" id="PF00829">
    <property type="entry name" value="Ribosomal_L21p"/>
    <property type="match status" value="1"/>
</dbReference>
<comment type="similarity">
    <text evidence="1">Belongs to the bacterial ribosomal protein bL21 family.</text>
</comment>
<name>A0ABP1R4M6_9HEXA</name>
<evidence type="ECO:0000256" key="3">
    <source>
        <dbReference type="ARBA" id="ARBA00023274"/>
    </source>
</evidence>
<dbReference type="InterPro" id="IPR028909">
    <property type="entry name" value="bL21-like"/>
</dbReference>
<sequence>MFRVLSLLKVPPICEVGLVRQALSSVSVVNQGQSQNTIRMFQSVLKATGLLQSSTVLGSMSPSLYFDQKRHFWGNEGRIGWRRKRAKGLRRREQILEPSSPVIDQRVPWPTDDTESLPAEIFGQKIEEFSDEEISLKQNSILDRINSQIKSSTTGRLFAVVNLSGRQFKVTPEDIIIIQGVFAPNIGDQIRLHKVLMVGSKDFTLIGRPLIDQDLTRIEATVIEKTLSYTKMHFRMKAKKNFRRLKFYKTPYTMLRINLIEFSDPLVNDPTTESESWKMEPLKSLL</sequence>
<dbReference type="PANTHER" id="PTHR21349">
    <property type="entry name" value="50S RIBOSOMAL PROTEIN L21"/>
    <property type="match status" value="1"/>
</dbReference>
<protein>
    <recommendedName>
        <fullName evidence="4">Large ribosomal subunit protein bL21m</fullName>
    </recommendedName>
</protein>
<accession>A0ABP1R4M6</accession>
<dbReference type="PANTHER" id="PTHR21349:SF0">
    <property type="entry name" value="LARGE RIBOSOMAL SUBUNIT PROTEIN BL21M"/>
    <property type="match status" value="1"/>
</dbReference>
<evidence type="ECO:0000313" key="6">
    <source>
        <dbReference type="Proteomes" id="UP001642540"/>
    </source>
</evidence>
<proteinExistence type="inferred from homology"/>
<keyword evidence="2" id="KW-0689">Ribosomal protein</keyword>
<reference evidence="5 6" key="1">
    <citation type="submission" date="2024-08" db="EMBL/GenBank/DDBJ databases">
        <authorList>
            <person name="Cucini C."/>
            <person name="Frati F."/>
        </authorList>
    </citation>
    <scope>NUCLEOTIDE SEQUENCE [LARGE SCALE GENOMIC DNA]</scope>
</reference>
<comment type="caution">
    <text evidence="5">The sequence shown here is derived from an EMBL/GenBank/DDBJ whole genome shotgun (WGS) entry which is preliminary data.</text>
</comment>
<evidence type="ECO:0000256" key="1">
    <source>
        <dbReference type="ARBA" id="ARBA00008563"/>
    </source>
</evidence>
<evidence type="ECO:0000256" key="2">
    <source>
        <dbReference type="ARBA" id="ARBA00022980"/>
    </source>
</evidence>
<dbReference type="Proteomes" id="UP001642540">
    <property type="component" value="Unassembled WGS sequence"/>
</dbReference>
<dbReference type="EMBL" id="CAXLJM020000051">
    <property type="protein sequence ID" value="CAL8116116.1"/>
    <property type="molecule type" value="Genomic_DNA"/>
</dbReference>
<evidence type="ECO:0000313" key="5">
    <source>
        <dbReference type="EMBL" id="CAL8116116.1"/>
    </source>
</evidence>